<dbReference type="NCBIfam" id="TIGR00254">
    <property type="entry name" value="GGDEF"/>
    <property type="match status" value="1"/>
</dbReference>
<evidence type="ECO:0000256" key="1">
    <source>
        <dbReference type="SAM" id="Coils"/>
    </source>
</evidence>
<dbReference type="PROSITE" id="PS50887">
    <property type="entry name" value="GGDEF"/>
    <property type="match status" value="1"/>
</dbReference>
<dbReference type="PANTHER" id="PTHR45138:SF9">
    <property type="entry name" value="DIGUANYLATE CYCLASE DGCM-RELATED"/>
    <property type="match status" value="1"/>
</dbReference>
<reference evidence="3" key="1">
    <citation type="submission" date="2018-06" db="EMBL/GenBank/DDBJ databases">
        <authorList>
            <person name="Zhirakovskaya E."/>
        </authorList>
    </citation>
    <scope>NUCLEOTIDE SEQUENCE</scope>
</reference>
<dbReference type="EMBL" id="UOEH01000493">
    <property type="protein sequence ID" value="VAW05964.1"/>
    <property type="molecule type" value="Genomic_DNA"/>
</dbReference>
<dbReference type="GO" id="GO:1902201">
    <property type="term" value="P:negative regulation of bacterial-type flagellum-dependent cell motility"/>
    <property type="evidence" value="ECO:0007669"/>
    <property type="project" value="TreeGrafter"/>
</dbReference>
<feature type="coiled-coil region" evidence="1">
    <location>
        <begin position="55"/>
        <end position="82"/>
    </location>
</feature>
<dbReference type="GO" id="GO:0052621">
    <property type="term" value="F:diguanylate cyclase activity"/>
    <property type="evidence" value="ECO:0007669"/>
    <property type="project" value="TreeGrafter"/>
</dbReference>
<dbReference type="Pfam" id="PF00990">
    <property type="entry name" value="GGDEF"/>
    <property type="match status" value="1"/>
</dbReference>
<dbReference type="InterPro" id="IPR050469">
    <property type="entry name" value="Diguanylate_Cyclase"/>
</dbReference>
<protein>
    <submittedName>
        <fullName evidence="3">Response regulator containing a CheY-like receiver domain and a GGDEF domain</fullName>
    </submittedName>
</protein>
<dbReference type="InterPro" id="IPR000160">
    <property type="entry name" value="GGDEF_dom"/>
</dbReference>
<evidence type="ECO:0000259" key="2">
    <source>
        <dbReference type="PROSITE" id="PS50887"/>
    </source>
</evidence>
<dbReference type="AlphaFoldDB" id="A0A3B0TAV6"/>
<dbReference type="InterPro" id="IPR043128">
    <property type="entry name" value="Rev_trsase/Diguanyl_cyclase"/>
</dbReference>
<dbReference type="GO" id="GO:0043709">
    <property type="term" value="P:cell adhesion involved in single-species biofilm formation"/>
    <property type="evidence" value="ECO:0007669"/>
    <property type="project" value="TreeGrafter"/>
</dbReference>
<accession>A0A3B0TAV6</accession>
<feature type="domain" description="GGDEF" evidence="2">
    <location>
        <begin position="113"/>
        <end position="240"/>
    </location>
</feature>
<dbReference type="GO" id="GO:0005886">
    <property type="term" value="C:plasma membrane"/>
    <property type="evidence" value="ECO:0007669"/>
    <property type="project" value="TreeGrafter"/>
</dbReference>
<dbReference type="Gene3D" id="3.30.70.270">
    <property type="match status" value="1"/>
</dbReference>
<organism evidence="3">
    <name type="scientific">hydrothermal vent metagenome</name>
    <dbReference type="NCBI Taxonomy" id="652676"/>
    <lineage>
        <taxon>unclassified sequences</taxon>
        <taxon>metagenomes</taxon>
        <taxon>ecological metagenomes</taxon>
    </lineage>
</organism>
<sequence length="240" mass="25852">MKIGDVRTTSRTARIAGKKAVGGGQATSSPASPVDQIVLMGIPSVELTPKVRSALMTLMAEVQELRAELRGVRARISDLEELADRDPLLDIFNRRAFVRELDRVLAMIDRYGVRASLIFVDLNDLKKINDGKGHAAGDAALGLVADVITANIRQTDAVGRLGGDEFGVLLLQSDQTQAEKKARHLSDALAGKIVNWRDGPFGIGISWGAVEIVKGVSAEQAMERADSAMYEAKRSRNSTS</sequence>
<proteinExistence type="predicted"/>
<dbReference type="SMART" id="SM00267">
    <property type="entry name" value="GGDEF"/>
    <property type="match status" value="1"/>
</dbReference>
<dbReference type="PANTHER" id="PTHR45138">
    <property type="entry name" value="REGULATORY COMPONENTS OF SENSORY TRANSDUCTION SYSTEM"/>
    <property type="match status" value="1"/>
</dbReference>
<dbReference type="InterPro" id="IPR029787">
    <property type="entry name" value="Nucleotide_cyclase"/>
</dbReference>
<dbReference type="CDD" id="cd01949">
    <property type="entry name" value="GGDEF"/>
    <property type="match status" value="1"/>
</dbReference>
<keyword evidence="1" id="KW-0175">Coiled coil</keyword>
<name>A0A3B0TAV6_9ZZZZ</name>
<gene>
    <name evidence="3" type="ORF">MNBD_ALPHA05-2020</name>
</gene>
<dbReference type="SUPFAM" id="SSF55073">
    <property type="entry name" value="Nucleotide cyclase"/>
    <property type="match status" value="1"/>
</dbReference>
<evidence type="ECO:0000313" key="3">
    <source>
        <dbReference type="EMBL" id="VAW05964.1"/>
    </source>
</evidence>